<dbReference type="GO" id="GO:0015149">
    <property type="term" value="F:hexose transmembrane transporter activity"/>
    <property type="evidence" value="ECO:0007669"/>
    <property type="project" value="TreeGrafter"/>
</dbReference>
<proteinExistence type="predicted"/>
<dbReference type="PROSITE" id="PS50850">
    <property type="entry name" value="MFS"/>
    <property type="match status" value="1"/>
</dbReference>
<keyword evidence="3 5" id="KW-1133">Transmembrane helix</keyword>
<evidence type="ECO:0000256" key="3">
    <source>
        <dbReference type="ARBA" id="ARBA00022989"/>
    </source>
</evidence>
<dbReference type="EMBL" id="GITU01011399">
    <property type="protein sequence ID" value="MBC1180102.1"/>
    <property type="molecule type" value="Transcribed_RNA"/>
</dbReference>
<sequence length="116" mass="12810">MAYACIVCTLLYIFFFQLGLGPIPFFIGSELCSLQHRAAVMSLGSLSSWAGNFTVGISFPILLSFWGAMVFLPFVVICLALIVLIFYYLPETRGKEVSDVVQLISKGFKSKSRPSL</sequence>
<evidence type="ECO:0000256" key="4">
    <source>
        <dbReference type="ARBA" id="ARBA00023136"/>
    </source>
</evidence>
<dbReference type="PANTHER" id="PTHR23503:SF127">
    <property type="entry name" value="FI08437P-RELATED"/>
    <property type="match status" value="1"/>
</dbReference>
<evidence type="ECO:0000256" key="1">
    <source>
        <dbReference type="ARBA" id="ARBA00004141"/>
    </source>
</evidence>
<dbReference type="SUPFAM" id="SSF103473">
    <property type="entry name" value="MFS general substrate transporter"/>
    <property type="match status" value="1"/>
</dbReference>
<name>A0A7G3B253_LUTLO</name>
<dbReference type="InterPro" id="IPR036259">
    <property type="entry name" value="MFS_trans_sf"/>
</dbReference>
<dbReference type="InterPro" id="IPR045263">
    <property type="entry name" value="GLUT"/>
</dbReference>
<organism evidence="7">
    <name type="scientific">Lutzomyia longipalpis</name>
    <name type="common">Sand fly</name>
    <dbReference type="NCBI Taxonomy" id="7200"/>
    <lineage>
        <taxon>Eukaryota</taxon>
        <taxon>Metazoa</taxon>
        <taxon>Ecdysozoa</taxon>
        <taxon>Arthropoda</taxon>
        <taxon>Hexapoda</taxon>
        <taxon>Insecta</taxon>
        <taxon>Pterygota</taxon>
        <taxon>Neoptera</taxon>
        <taxon>Endopterygota</taxon>
        <taxon>Diptera</taxon>
        <taxon>Nematocera</taxon>
        <taxon>Psychodoidea</taxon>
        <taxon>Psychodidae</taxon>
        <taxon>Lutzomyia</taxon>
        <taxon>Lutzomyia</taxon>
    </lineage>
</organism>
<dbReference type="InterPro" id="IPR020846">
    <property type="entry name" value="MFS_dom"/>
</dbReference>
<feature type="domain" description="Major facilitator superfamily (MFS) profile" evidence="6">
    <location>
        <begin position="1"/>
        <end position="93"/>
    </location>
</feature>
<dbReference type="Gene3D" id="1.20.1250.20">
    <property type="entry name" value="MFS general substrate transporter like domains"/>
    <property type="match status" value="1"/>
</dbReference>
<evidence type="ECO:0000256" key="2">
    <source>
        <dbReference type="ARBA" id="ARBA00022692"/>
    </source>
</evidence>
<dbReference type="PANTHER" id="PTHR23503">
    <property type="entry name" value="SOLUTE CARRIER FAMILY 2"/>
    <property type="match status" value="1"/>
</dbReference>
<protein>
    <recommendedName>
        <fullName evidence="6">Major facilitator superfamily (MFS) profile domain-containing protein</fullName>
    </recommendedName>
</protein>
<dbReference type="VEuPathDB" id="VectorBase:LLONM1_008527"/>
<dbReference type="Pfam" id="PF00083">
    <property type="entry name" value="Sugar_tr"/>
    <property type="match status" value="1"/>
</dbReference>
<evidence type="ECO:0000256" key="5">
    <source>
        <dbReference type="SAM" id="Phobius"/>
    </source>
</evidence>
<evidence type="ECO:0000259" key="6">
    <source>
        <dbReference type="PROSITE" id="PS50850"/>
    </source>
</evidence>
<feature type="transmembrane region" description="Helical" evidence="5">
    <location>
        <begin position="65"/>
        <end position="89"/>
    </location>
</feature>
<accession>A0A7G3B253</accession>
<dbReference type="InterPro" id="IPR005828">
    <property type="entry name" value="MFS_sugar_transport-like"/>
</dbReference>
<keyword evidence="4 5" id="KW-0472">Membrane</keyword>
<evidence type="ECO:0000313" key="7">
    <source>
        <dbReference type="EMBL" id="MBC1180102.1"/>
    </source>
</evidence>
<keyword evidence="2 5" id="KW-0812">Transmembrane</keyword>
<reference evidence="7" key="1">
    <citation type="journal article" date="2020" name="BMC">
        <title>Leishmania infection induces a limited differential gene expression in the sand fly midgut.</title>
        <authorList>
            <person name="Coutinho-Abreu I.V."/>
            <person name="Serafim T.D."/>
            <person name="Meneses C."/>
            <person name="Kamhawi S."/>
            <person name="Oliveira F."/>
            <person name="Valenzuela J.G."/>
        </authorList>
    </citation>
    <scope>NUCLEOTIDE SEQUENCE</scope>
    <source>
        <strain evidence="7">Jacobina</strain>
        <tissue evidence="7">Midgut</tissue>
    </source>
</reference>
<dbReference type="AlphaFoldDB" id="A0A7G3B253"/>
<feature type="transmembrane region" description="Helical" evidence="5">
    <location>
        <begin position="6"/>
        <end position="27"/>
    </location>
</feature>
<comment type="subcellular location">
    <subcellularLocation>
        <location evidence="1">Membrane</location>
        <topology evidence="1">Multi-pass membrane protein</topology>
    </subcellularLocation>
</comment>
<dbReference type="GO" id="GO:0016020">
    <property type="term" value="C:membrane"/>
    <property type="evidence" value="ECO:0007669"/>
    <property type="project" value="UniProtKB-SubCell"/>
</dbReference>